<feature type="domain" description="HTH cro/C1-type" evidence="1">
    <location>
        <begin position="10"/>
        <end position="62"/>
    </location>
</feature>
<organism evidence="2 3">
    <name type="scientific">Massilia haematophila</name>
    <dbReference type="NCBI Taxonomy" id="457923"/>
    <lineage>
        <taxon>Bacteria</taxon>
        <taxon>Pseudomonadati</taxon>
        <taxon>Pseudomonadota</taxon>
        <taxon>Betaproteobacteria</taxon>
        <taxon>Burkholderiales</taxon>
        <taxon>Oxalobacteraceae</taxon>
        <taxon>Telluria group</taxon>
        <taxon>Massilia</taxon>
    </lineage>
</organism>
<reference evidence="3" key="1">
    <citation type="journal article" date="2019" name="Int. J. Syst. Evol. Microbiol.">
        <title>The Global Catalogue of Microorganisms (GCM) 10K type strain sequencing project: providing services to taxonomists for standard genome sequencing and annotation.</title>
        <authorList>
            <consortium name="The Broad Institute Genomics Platform"/>
            <consortium name="The Broad Institute Genome Sequencing Center for Infectious Disease"/>
            <person name="Wu L."/>
            <person name="Ma J."/>
        </authorList>
    </citation>
    <scope>NUCLEOTIDE SEQUENCE [LARGE SCALE GENOMIC DNA]</scope>
    <source>
        <strain evidence="3">CCM 7480</strain>
    </source>
</reference>
<gene>
    <name evidence="2" type="ORF">ACFOPH_05945</name>
</gene>
<accession>A0ABV7PGJ5</accession>
<dbReference type="CDD" id="cd00093">
    <property type="entry name" value="HTH_XRE"/>
    <property type="match status" value="1"/>
</dbReference>
<evidence type="ECO:0000313" key="2">
    <source>
        <dbReference type="EMBL" id="MFC3457785.1"/>
    </source>
</evidence>
<evidence type="ECO:0000259" key="1">
    <source>
        <dbReference type="PROSITE" id="PS50943"/>
    </source>
</evidence>
<dbReference type="InterPro" id="IPR010982">
    <property type="entry name" value="Lambda_DNA-bd_dom_sf"/>
</dbReference>
<dbReference type="SUPFAM" id="SSF47413">
    <property type="entry name" value="lambda repressor-like DNA-binding domains"/>
    <property type="match status" value="1"/>
</dbReference>
<dbReference type="Pfam" id="PF12844">
    <property type="entry name" value="HTH_19"/>
    <property type="match status" value="1"/>
</dbReference>
<dbReference type="RefSeq" id="WP_379734142.1">
    <property type="nucleotide sequence ID" value="NZ_JBHRVV010000001.1"/>
</dbReference>
<dbReference type="Gene3D" id="1.10.260.40">
    <property type="entry name" value="lambda repressor-like DNA-binding domains"/>
    <property type="match status" value="1"/>
</dbReference>
<dbReference type="PROSITE" id="PS00716">
    <property type="entry name" value="SIGMA70_2"/>
    <property type="match status" value="1"/>
</dbReference>
<name>A0ABV7PGJ5_9BURK</name>
<evidence type="ECO:0000313" key="3">
    <source>
        <dbReference type="Proteomes" id="UP001595665"/>
    </source>
</evidence>
<dbReference type="SMART" id="SM00530">
    <property type="entry name" value="HTH_XRE"/>
    <property type="match status" value="1"/>
</dbReference>
<proteinExistence type="predicted"/>
<dbReference type="PROSITE" id="PS50943">
    <property type="entry name" value="HTH_CROC1"/>
    <property type="match status" value="1"/>
</dbReference>
<protein>
    <submittedName>
        <fullName evidence="2">Helix-turn-helix domain-containing protein</fullName>
    </submittedName>
</protein>
<sequence length="161" mass="17792">MRLSEIGARIRKQRSELGLTQEQLARLTELSRTTINQLENGTLRDLGYAKLAHILGVLGLDLQAEPAKGLNHALAVAARTASTSYKTPLSPEILAQMLESGEARPEFRPHLMTLLDETPLPVVVKAVYEAAQHSSTVTPRKIIQHLASWAHELHAHRTVWG</sequence>
<dbReference type="EMBL" id="JBHRVV010000001">
    <property type="protein sequence ID" value="MFC3457785.1"/>
    <property type="molecule type" value="Genomic_DNA"/>
</dbReference>
<dbReference type="InterPro" id="IPR000943">
    <property type="entry name" value="RNA_pol_sigma70"/>
</dbReference>
<comment type="caution">
    <text evidence="2">The sequence shown here is derived from an EMBL/GenBank/DDBJ whole genome shotgun (WGS) entry which is preliminary data.</text>
</comment>
<keyword evidence="3" id="KW-1185">Reference proteome</keyword>
<dbReference type="InterPro" id="IPR001387">
    <property type="entry name" value="Cro/C1-type_HTH"/>
</dbReference>
<dbReference type="Proteomes" id="UP001595665">
    <property type="component" value="Unassembled WGS sequence"/>
</dbReference>